<dbReference type="GO" id="GO:0009306">
    <property type="term" value="P:protein secretion"/>
    <property type="evidence" value="ECO:0007669"/>
    <property type="project" value="UniProtKB-UniRule"/>
</dbReference>
<dbReference type="AlphaFoldDB" id="A0A0R3JZA1"/>
<keyword evidence="5 9" id="KW-0653">Protein transport</keyword>
<evidence type="ECO:0000313" key="10">
    <source>
        <dbReference type="EMBL" id="KRQ85874.1"/>
    </source>
</evidence>
<sequence>MSAEVKVSKVGENNKIVKYLREVKAEFKKITWPERKEVINTTKIVLGTLAIFTLIVWLMDSVFGFVFRKVLDYIR</sequence>
<dbReference type="OrthoDB" id="9799073at2"/>
<dbReference type="InterPro" id="IPR005807">
    <property type="entry name" value="SecE_bac"/>
</dbReference>
<dbReference type="Proteomes" id="UP000052015">
    <property type="component" value="Unassembled WGS sequence"/>
</dbReference>
<organism evidence="10 11">
    <name type="scientific">Caloramator mitchellensis</name>
    <dbReference type="NCBI Taxonomy" id="908809"/>
    <lineage>
        <taxon>Bacteria</taxon>
        <taxon>Bacillati</taxon>
        <taxon>Bacillota</taxon>
        <taxon>Clostridia</taxon>
        <taxon>Eubacteriales</taxon>
        <taxon>Clostridiaceae</taxon>
        <taxon>Caloramator</taxon>
    </lineage>
</organism>
<dbReference type="InterPro" id="IPR001901">
    <property type="entry name" value="Translocase_SecE/Sec61-g"/>
</dbReference>
<proteinExistence type="inferred from homology"/>
<evidence type="ECO:0000256" key="1">
    <source>
        <dbReference type="ARBA" id="ARBA00004370"/>
    </source>
</evidence>
<keyword evidence="8 9" id="KW-0472">Membrane</keyword>
<evidence type="ECO:0000256" key="8">
    <source>
        <dbReference type="ARBA" id="ARBA00023136"/>
    </source>
</evidence>
<dbReference type="GO" id="GO:0065002">
    <property type="term" value="P:intracellular protein transmembrane transport"/>
    <property type="evidence" value="ECO:0007669"/>
    <property type="project" value="UniProtKB-UniRule"/>
</dbReference>
<name>A0A0R3JZA1_CALMK</name>
<evidence type="ECO:0000256" key="4">
    <source>
        <dbReference type="ARBA" id="ARBA00022692"/>
    </source>
</evidence>
<dbReference type="NCBIfam" id="TIGR00964">
    <property type="entry name" value="secE_bact"/>
    <property type="match status" value="1"/>
</dbReference>
<comment type="function">
    <text evidence="9">Essential subunit of the Sec protein translocation channel SecYEG. Clamps together the 2 halves of SecY. May contact the channel plug during translocation.</text>
</comment>
<evidence type="ECO:0000313" key="11">
    <source>
        <dbReference type="Proteomes" id="UP000052015"/>
    </source>
</evidence>
<comment type="caution">
    <text evidence="10">The sequence shown here is derived from an EMBL/GenBank/DDBJ whole genome shotgun (WGS) entry which is preliminary data.</text>
</comment>
<dbReference type="STRING" id="908809.ABG79_02331"/>
<keyword evidence="7 9" id="KW-0811">Translocation</keyword>
<dbReference type="HAMAP" id="MF_00422">
    <property type="entry name" value="SecE"/>
    <property type="match status" value="1"/>
</dbReference>
<dbReference type="GO" id="GO:0005886">
    <property type="term" value="C:plasma membrane"/>
    <property type="evidence" value="ECO:0007669"/>
    <property type="project" value="UniProtKB-SubCell"/>
</dbReference>
<comment type="similarity">
    <text evidence="9">Belongs to the SecE/SEC61-gamma family.</text>
</comment>
<feature type="transmembrane region" description="Helical" evidence="9">
    <location>
        <begin position="44"/>
        <end position="67"/>
    </location>
</feature>
<evidence type="ECO:0000256" key="3">
    <source>
        <dbReference type="ARBA" id="ARBA00022475"/>
    </source>
</evidence>
<dbReference type="GO" id="GO:0043952">
    <property type="term" value="P:protein transport by the Sec complex"/>
    <property type="evidence" value="ECO:0007669"/>
    <property type="project" value="UniProtKB-UniRule"/>
</dbReference>
<evidence type="ECO:0000256" key="2">
    <source>
        <dbReference type="ARBA" id="ARBA00022448"/>
    </source>
</evidence>
<keyword evidence="3 9" id="KW-1003">Cell membrane</keyword>
<evidence type="ECO:0000256" key="9">
    <source>
        <dbReference type="HAMAP-Rule" id="MF_00422"/>
    </source>
</evidence>
<evidence type="ECO:0000256" key="6">
    <source>
        <dbReference type="ARBA" id="ARBA00022989"/>
    </source>
</evidence>
<evidence type="ECO:0000256" key="7">
    <source>
        <dbReference type="ARBA" id="ARBA00023010"/>
    </source>
</evidence>
<keyword evidence="11" id="KW-1185">Reference proteome</keyword>
<dbReference type="Gene3D" id="1.20.5.1030">
    <property type="entry name" value="Preprotein translocase secy subunit"/>
    <property type="match status" value="1"/>
</dbReference>
<reference evidence="10 11" key="1">
    <citation type="submission" date="2015-09" db="EMBL/GenBank/DDBJ databases">
        <title>Draft genome sequence of a Caloramator mitchellensis, a moderate thermophile from the Great Artesian Basin of Australia.</title>
        <authorList>
            <person name="Patel B.K."/>
        </authorList>
    </citation>
    <scope>NUCLEOTIDE SEQUENCE [LARGE SCALE GENOMIC DNA]</scope>
    <source>
        <strain evidence="10 11">VF08</strain>
    </source>
</reference>
<keyword evidence="2 9" id="KW-0813">Transport</keyword>
<evidence type="ECO:0000256" key="5">
    <source>
        <dbReference type="ARBA" id="ARBA00022927"/>
    </source>
</evidence>
<keyword evidence="6 9" id="KW-1133">Transmembrane helix</keyword>
<comment type="subunit">
    <text evidence="9">Component of the Sec protein translocase complex. Heterotrimer consisting of SecY, SecE and SecG subunits. The heterotrimers can form oligomers, although 1 heterotrimer is thought to be able to translocate proteins. Interacts with the ribosome. Interacts with SecDF, and other proteins may be involved. Interacts with SecA.</text>
</comment>
<accession>A0A0R3JZA1</accession>
<dbReference type="GO" id="GO:0008320">
    <property type="term" value="F:protein transmembrane transporter activity"/>
    <property type="evidence" value="ECO:0007669"/>
    <property type="project" value="UniProtKB-UniRule"/>
</dbReference>
<comment type="subcellular location">
    <subcellularLocation>
        <location evidence="9">Cell membrane</location>
        <topology evidence="9">Single-pass membrane protein</topology>
    </subcellularLocation>
    <subcellularLocation>
        <location evidence="1">Membrane</location>
    </subcellularLocation>
</comment>
<dbReference type="PROSITE" id="PS01067">
    <property type="entry name" value="SECE_SEC61G"/>
    <property type="match status" value="1"/>
</dbReference>
<dbReference type="GO" id="GO:0006605">
    <property type="term" value="P:protein targeting"/>
    <property type="evidence" value="ECO:0007669"/>
    <property type="project" value="UniProtKB-UniRule"/>
</dbReference>
<dbReference type="Pfam" id="PF00584">
    <property type="entry name" value="SecE"/>
    <property type="match status" value="1"/>
</dbReference>
<dbReference type="InterPro" id="IPR038379">
    <property type="entry name" value="SecE_sf"/>
</dbReference>
<dbReference type="PANTHER" id="PTHR33910:SF1">
    <property type="entry name" value="PROTEIN TRANSLOCASE SUBUNIT SECE"/>
    <property type="match status" value="1"/>
</dbReference>
<dbReference type="RefSeq" id="WP_057979612.1">
    <property type="nucleotide sequence ID" value="NZ_LKHP01000022.1"/>
</dbReference>
<dbReference type="PANTHER" id="PTHR33910">
    <property type="entry name" value="PROTEIN TRANSLOCASE SUBUNIT SECE"/>
    <property type="match status" value="1"/>
</dbReference>
<protein>
    <recommendedName>
        <fullName evidence="9">Protein translocase subunit SecE</fullName>
    </recommendedName>
</protein>
<keyword evidence="4 9" id="KW-0812">Transmembrane</keyword>
<gene>
    <name evidence="9 10" type="primary">secE</name>
    <name evidence="10" type="ORF">ABG79_02331</name>
</gene>
<dbReference type="EMBL" id="LKHP01000022">
    <property type="protein sequence ID" value="KRQ85874.1"/>
    <property type="molecule type" value="Genomic_DNA"/>
</dbReference>